<accession>A0A7G2C4I5</accession>
<dbReference type="Proteomes" id="UP000515908">
    <property type="component" value="Chromosome 01"/>
</dbReference>
<dbReference type="GO" id="GO:0031146">
    <property type="term" value="P:SCF-dependent proteasomal ubiquitin-dependent protein catabolic process"/>
    <property type="evidence" value="ECO:0007669"/>
    <property type="project" value="TreeGrafter"/>
</dbReference>
<evidence type="ECO:0008006" key="3">
    <source>
        <dbReference type="Google" id="ProtNLM"/>
    </source>
</evidence>
<dbReference type="VEuPathDB" id="TriTrypDB:ADEAN_000021400"/>
<evidence type="ECO:0000313" key="2">
    <source>
        <dbReference type="Proteomes" id="UP000515908"/>
    </source>
</evidence>
<dbReference type="SUPFAM" id="SSF52047">
    <property type="entry name" value="RNI-like"/>
    <property type="match status" value="1"/>
</dbReference>
<keyword evidence="2" id="KW-1185">Reference proteome</keyword>
<dbReference type="PANTHER" id="PTHR13318">
    <property type="entry name" value="PARTNER OF PAIRED, ISOFORM B-RELATED"/>
    <property type="match status" value="1"/>
</dbReference>
<dbReference type="InterPro" id="IPR032675">
    <property type="entry name" value="LRR_dom_sf"/>
</dbReference>
<evidence type="ECO:0000313" key="1">
    <source>
        <dbReference type="EMBL" id="CAD2212802.1"/>
    </source>
</evidence>
<sequence>MSFPEGATRQNLFQLSYAVNVLKFSGSRAPFAVISAHPILREAAEMCTTRPIVGRKATPDEDNPPPVEVNPLSDPNYLCKGYDKLNCWAEEPIGVRLGNTVTFLTYSPREECLVRCMLVLDESSLRKKATPLPTTAGTVEPAEEPLFEDWEEALLYEETLERGGGALAVRPPPIGWWTARQTQRPLPFIVHVSGATSPVLTWLERTWGDSLTALYLCRWIGTTLSFTSQLPTLRLPITGLHSASTGDGIIGALGDSFAGQFVEHLDLPFYKGSAAEIGIALSRLPRLKRCNLSFFTYPVSPLGDCLSGTEPSWSSLEELTLMRVLLDHTFLSYLSFLPHLYRLDLSGTTVDSASLSCLRSPTLQVLKLLGCARVTDLSWLSGLTALRQLELCKTHITSDSLYALFALPYLTELNLSACAMLRNVDAVWALRSLQTLNLSQSHPSNGEASARLIPAWWPARLTMEGYAPQGQLKTLILEQSVLDGASLAFLAEHCCNVETIRAPFSSFLRRVGVLGSAHHLTHLSLRGSAITENGLKGLDNNHTLRSIDISGCGQVRDITPLARIPFLHTLLANKTSITDAALARFSEEWCRFHLNEEGNLVYRPSNAPGSEAVGLSTISLQLCSSLRSVGCLGKVRTLKELSLSSNFIFDTSFAVFVDLPCQLLRPLSKRTSCLMETVEERRMELASLLFSASSLTVGRQWRCTTYLNLYDCTAVRYIAPLGLLTELVTLDLGRTSVDSASLTEYVQVLLSCVDLQCNRDRPMAWNHAQSNTIEEEGQIADGAPFTKGLKLQNLHLALCTYITDFTVLAYVSSLLYVDLSRTRVEDTFVKRYGLACNETGAACIQELDLTYCAFLESVEGLLYCSSLRTVSLRGSPAATHLDEWLLEEFLVNGCTVSV</sequence>
<reference evidence="1 2" key="1">
    <citation type="submission" date="2020-08" db="EMBL/GenBank/DDBJ databases">
        <authorList>
            <person name="Newling K."/>
            <person name="Davey J."/>
            <person name="Forrester S."/>
        </authorList>
    </citation>
    <scope>NUCLEOTIDE SEQUENCE [LARGE SCALE GENOMIC DNA]</scope>
    <source>
        <strain evidence="2">Crithidia deanei Carvalho (ATCC PRA-265)</strain>
    </source>
</reference>
<dbReference type="GO" id="GO:0019005">
    <property type="term" value="C:SCF ubiquitin ligase complex"/>
    <property type="evidence" value="ECO:0007669"/>
    <property type="project" value="TreeGrafter"/>
</dbReference>
<gene>
    <name evidence="1" type="ORF">ADEAN_000021400</name>
</gene>
<organism evidence="1 2">
    <name type="scientific">Angomonas deanei</name>
    <dbReference type="NCBI Taxonomy" id="59799"/>
    <lineage>
        <taxon>Eukaryota</taxon>
        <taxon>Discoba</taxon>
        <taxon>Euglenozoa</taxon>
        <taxon>Kinetoplastea</taxon>
        <taxon>Metakinetoplastina</taxon>
        <taxon>Trypanosomatida</taxon>
        <taxon>Trypanosomatidae</taxon>
        <taxon>Strigomonadinae</taxon>
        <taxon>Angomonas</taxon>
    </lineage>
</organism>
<protein>
    <recommendedName>
        <fullName evidence="3">Leucine Rich repeat</fullName>
    </recommendedName>
</protein>
<dbReference type="Gene3D" id="3.80.10.10">
    <property type="entry name" value="Ribonuclease Inhibitor"/>
    <property type="match status" value="3"/>
</dbReference>
<dbReference type="SUPFAM" id="SSF52058">
    <property type="entry name" value="L domain-like"/>
    <property type="match status" value="1"/>
</dbReference>
<proteinExistence type="predicted"/>
<dbReference type="AlphaFoldDB" id="A0A7G2C4I5"/>
<dbReference type="EMBL" id="LR877145">
    <property type="protein sequence ID" value="CAD2212802.1"/>
    <property type="molecule type" value="Genomic_DNA"/>
</dbReference>
<name>A0A7G2C4I5_9TRYP</name>